<protein>
    <submittedName>
        <fullName evidence="2">SDR family NAD(P)-dependent oxidoreductase</fullName>
    </submittedName>
</protein>
<dbReference type="PANTHER" id="PTHR42760:SF40">
    <property type="entry name" value="3-OXOACYL-[ACYL-CARRIER-PROTEIN] REDUCTASE, CHLOROPLASTIC"/>
    <property type="match status" value="1"/>
</dbReference>
<evidence type="ECO:0000313" key="3">
    <source>
        <dbReference type="Proteomes" id="UP000291469"/>
    </source>
</evidence>
<evidence type="ECO:0000256" key="1">
    <source>
        <dbReference type="ARBA" id="ARBA00006484"/>
    </source>
</evidence>
<dbReference type="InterPro" id="IPR020904">
    <property type="entry name" value="Sc_DH/Rdtase_CS"/>
</dbReference>
<name>A0A411YJ13_9ACTN</name>
<gene>
    <name evidence="2" type="ORF">ER308_17505</name>
</gene>
<comment type="similarity">
    <text evidence="1">Belongs to the short-chain dehydrogenases/reductases (SDR) family.</text>
</comment>
<dbReference type="InterPro" id="IPR036291">
    <property type="entry name" value="NAD(P)-bd_dom_sf"/>
</dbReference>
<dbReference type="KEGG" id="erz:ER308_17505"/>
<dbReference type="AlphaFoldDB" id="A0A411YJ13"/>
<dbReference type="Pfam" id="PF00106">
    <property type="entry name" value="adh_short"/>
    <property type="match status" value="1"/>
</dbReference>
<organism evidence="2 3">
    <name type="scientific">Egibacter rhizosphaerae</name>
    <dbReference type="NCBI Taxonomy" id="1670831"/>
    <lineage>
        <taxon>Bacteria</taxon>
        <taxon>Bacillati</taxon>
        <taxon>Actinomycetota</taxon>
        <taxon>Nitriliruptoria</taxon>
        <taxon>Egibacterales</taxon>
        <taxon>Egibacteraceae</taxon>
        <taxon>Egibacter</taxon>
    </lineage>
</organism>
<dbReference type="PANTHER" id="PTHR42760">
    <property type="entry name" value="SHORT-CHAIN DEHYDROGENASES/REDUCTASES FAMILY MEMBER"/>
    <property type="match status" value="1"/>
</dbReference>
<dbReference type="OrthoDB" id="9797538at2"/>
<accession>A0A411YJ13</accession>
<dbReference type="GO" id="GO:0016616">
    <property type="term" value="F:oxidoreductase activity, acting on the CH-OH group of donors, NAD or NADP as acceptor"/>
    <property type="evidence" value="ECO:0007669"/>
    <property type="project" value="TreeGrafter"/>
</dbReference>
<dbReference type="Proteomes" id="UP000291469">
    <property type="component" value="Chromosome"/>
</dbReference>
<sequence>MSAAPTRGPLLDPNASRNCLVAGGGGALGRAVVAELLDRGDRVCVPWIVREEAEELRTAHPDAVDDGRLRLSEANATDPDEIAALLDVLRADWGPLWLACSTVGGYAGGTPVAELDDLTEVDRLLTLNLKTAFVVAREGLRHMREDAGRVVLVGARQAVRPGGGDAPYTAAKSGVLALTESLAAELKRTGRTANCVLPGMIDTAANRAAMPDGRHDRWTPPAAIAKVIAWLASDDAWVVSGAGIPVYGDS</sequence>
<proteinExistence type="inferred from homology"/>
<dbReference type="EMBL" id="CP036402">
    <property type="protein sequence ID" value="QBI21187.1"/>
    <property type="molecule type" value="Genomic_DNA"/>
</dbReference>
<reference evidence="2 3" key="1">
    <citation type="submission" date="2019-01" db="EMBL/GenBank/DDBJ databases">
        <title>Egibacter rhizosphaerae EGI 80759T.</title>
        <authorList>
            <person name="Chen D.-D."/>
            <person name="Tian Y."/>
            <person name="Jiao J.-Y."/>
            <person name="Zhang X.-T."/>
            <person name="Zhang Y.-G."/>
            <person name="Zhang Y."/>
            <person name="Xiao M."/>
            <person name="Shu W.-S."/>
            <person name="Li W.-J."/>
        </authorList>
    </citation>
    <scope>NUCLEOTIDE SEQUENCE [LARGE SCALE GENOMIC DNA]</scope>
    <source>
        <strain evidence="2 3">EGI 80759</strain>
    </source>
</reference>
<dbReference type="InterPro" id="IPR002347">
    <property type="entry name" value="SDR_fam"/>
</dbReference>
<dbReference type="PROSITE" id="PS00061">
    <property type="entry name" value="ADH_SHORT"/>
    <property type="match status" value="1"/>
</dbReference>
<dbReference type="SUPFAM" id="SSF51735">
    <property type="entry name" value="NAD(P)-binding Rossmann-fold domains"/>
    <property type="match status" value="1"/>
</dbReference>
<keyword evidence="3" id="KW-1185">Reference proteome</keyword>
<dbReference type="GO" id="GO:0030497">
    <property type="term" value="P:fatty acid elongation"/>
    <property type="evidence" value="ECO:0007669"/>
    <property type="project" value="TreeGrafter"/>
</dbReference>
<dbReference type="PRINTS" id="PR00081">
    <property type="entry name" value="GDHRDH"/>
</dbReference>
<dbReference type="Gene3D" id="3.40.50.720">
    <property type="entry name" value="NAD(P)-binding Rossmann-like Domain"/>
    <property type="match status" value="1"/>
</dbReference>
<evidence type="ECO:0000313" key="2">
    <source>
        <dbReference type="EMBL" id="QBI21187.1"/>
    </source>
</evidence>